<feature type="binding site" evidence="9">
    <location>
        <position position="188"/>
    </location>
    <ligand>
        <name>1-deoxy-D-xylulose 5-phosphate</name>
        <dbReference type="ChEBI" id="CHEBI:57792"/>
    </ligand>
</feature>
<dbReference type="InterPro" id="IPR013512">
    <property type="entry name" value="DXP_reductoisomerase_N"/>
</dbReference>
<evidence type="ECO:0000256" key="3">
    <source>
        <dbReference type="ARBA" id="ARBA00022723"/>
    </source>
</evidence>
<dbReference type="PANTHER" id="PTHR30525">
    <property type="entry name" value="1-DEOXY-D-XYLULOSE 5-PHOSPHATE REDUCTOISOMERASE"/>
    <property type="match status" value="1"/>
</dbReference>
<feature type="binding site" evidence="9">
    <location>
        <position position="229"/>
    </location>
    <ligand>
        <name>1-deoxy-D-xylulose 5-phosphate</name>
        <dbReference type="ChEBI" id="CHEBI:57792"/>
    </ligand>
</feature>
<feature type="binding site" evidence="9">
    <location>
        <position position="133"/>
    </location>
    <ligand>
        <name>NADPH</name>
        <dbReference type="ChEBI" id="CHEBI:57783"/>
    </ligand>
</feature>
<name>A0AAE9VNI7_9GAMM</name>
<dbReference type="KEGG" id="dce:O6P33_11555"/>
<feature type="binding site" evidence="9">
    <location>
        <position position="233"/>
    </location>
    <ligand>
        <name>1-deoxy-D-xylulose 5-phosphate</name>
        <dbReference type="ChEBI" id="CHEBI:57792"/>
    </ligand>
</feature>
<dbReference type="NCBIfam" id="NF003938">
    <property type="entry name" value="PRK05447.1-1"/>
    <property type="match status" value="1"/>
</dbReference>
<feature type="binding site" evidence="9">
    <location>
        <position position="157"/>
    </location>
    <ligand>
        <name>Mn(2+)</name>
        <dbReference type="ChEBI" id="CHEBI:29035"/>
    </ligand>
</feature>
<dbReference type="RefSeq" id="WP_269817925.1">
    <property type="nucleotide sequence ID" value="NZ_CP114976.1"/>
</dbReference>
<feature type="binding site" evidence="9">
    <location>
        <position position="224"/>
    </location>
    <ligand>
        <name>1-deoxy-D-xylulose 5-phosphate</name>
        <dbReference type="ChEBI" id="CHEBI:57792"/>
    </ligand>
</feature>
<feature type="domain" description="1-deoxy-D-xylulose 5-phosphate reductoisomerase N-terminal" evidence="10">
    <location>
        <begin position="11"/>
        <end position="139"/>
    </location>
</feature>
<dbReference type="InterPro" id="IPR036291">
    <property type="entry name" value="NAD(P)-bd_dom_sf"/>
</dbReference>
<feature type="domain" description="1-deoxy-D-xylulose 5-phosphate reductoisomerase C-terminal" evidence="11">
    <location>
        <begin position="153"/>
        <end position="241"/>
    </location>
</feature>
<evidence type="ECO:0000259" key="11">
    <source>
        <dbReference type="Pfam" id="PF08436"/>
    </source>
</evidence>
<dbReference type="SUPFAM" id="SSF69055">
    <property type="entry name" value="1-deoxy-D-xylulose-5-phosphate reductoisomerase, C-terminal domain"/>
    <property type="match status" value="1"/>
</dbReference>
<dbReference type="Proteomes" id="UP001212189">
    <property type="component" value="Chromosome"/>
</dbReference>
<feature type="binding site" evidence="9">
    <location>
        <position position="233"/>
    </location>
    <ligand>
        <name>Mn(2+)</name>
        <dbReference type="ChEBI" id="CHEBI:29035"/>
    </ligand>
</feature>
<keyword evidence="6 9" id="KW-0464">Manganese</keyword>
<dbReference type="Pfam" id="PF02670">
    <property type="entry name" value="DXP_reductoisom"/>
    <property type="match status" value="1"/>
</dbReference>
<evidence type="ECO:0000256" key="8">
    <source>
        <dbReference type="ARBA" id="ARBA00048543"/>
    </source>
</evidence>
<feature type="binding site" evidence="9">
    <location>
        <position position="217"/>
    </location>
    <ligand>
        <name>NADPH</name>
        <dbReference type="ChEBI" id="CHEBI:57783"/>
    </ligand>
</feature>
<dbReference type="GO" id="GO:0070402">
    <property type="term" value="F:NADPH binding"/>
    <property type="evidence" value="ECO:0007669"/>
    <property type="project" value="InterPro"/>
</dbReference>
<dbReference type="GO" id="GO:0051484">
    <property type="term" value="P:isopentenyl diphosphate biosynthetic process, methylerythritol 4-phosphate pathway involved in terpenoid biosynthetic process"/>
    <property type="evidence" value="ECO:0007669"/>
    <property type="project" value="UniProtKB-ARBA"/>
</dbReference>
<evidence type="ECO:0000256" key="1">
    <source>
        <dbReference type="ARBA" id="ARBA00005094"/>
    </source>
</evidence>
<evidence type="ECO:0000256" key="4">
    <source>
        <dbReference type="ARBA" id="ARBA00022857"/>
    </source>
</evidence>
<dbReference type="InterPro" id="IPR036169">
    <property type="entry name" value="DXPR_C_sf"/>
</dbReference>
<dbReference type="NCBIfam" id="NF009114">
    <property type="entry name" value="PRK12464.1"/>
    <property type="match status" value="1"/>
</dbReference>
<comment type="pathway">
    <text evidence="1 9">Isoprenoid biosynthesis; isopentenyl diphosphate biosynthesis via DXP pathway; isopentenyl diphosphate from 1-deoxy-D-xylulose 5-phosphate: step 1/6.</text>
</comment>
<dbReference type="SUPFAM" id="SSF51735">
    <property type="entry name" value="NAD(P)-binding Rossmann-fold domains"/>
    <property type="match status" value="1"/>
</dbReference>
<dbReference type="HAMAP" id="MF_00183">
    <property type="entry name" value="DXP_reductoisom"/>
    <property type="match status" value="1"/>
</dbReference>
<protein>
    <recommendedName>
        <fullName evidence="9">1-deoxy-D-xylulose 5-phosphate reductoisomerase</fullName>
        <shortName evidence="9">DXP reductoisomerase</shortName>
        <ecNumber evidence="9">1.1.1.267</ecNumber>
    </recommendedName>
    <alternativeName>
        <fullName evidence="9">1-deoxyxylulose-5-phosphate reductoisomerase</fullName>
    </alternativeName>
    <alternativeName>
        <fullName evidence="9">2-C-methyl-D-erythritol 4-phosphate synthase</fullName>
    </alternativeName>
</protein>
<organism evidence="13 14">
    <name type="scientific">Denitrificimonas caeni</name>
    <dbReference type="NCBI Taxonomy" id="521720"/>
    <lineage>
        <taxon>Bacteria</taxon>
        <taxon>Pseudomonadati</taxon>
        <taxon>Pseudomonadota</taxon>
        <taxon>Gammaproteobacteria</taxon>
        <taxon>Pseudomonadales</taxon>
        <taxon>Pseudomonadaceae</taxon>
        <taxon>Denitrificimonas</taxon>
    </lineage>
</organism>
<dbReference type="Pfam" id="PF13288">
    <property type="entry name" value="DXPR_C"/>
    <property type="match status" value="1"/>
</dbReference>
<feature type="binding site" evidence="9">
    <location>
        <position position="20"/>
    </location>
    <ligand>
        <name>NADPH</name>
        <dbReference type="ChEBI" id="CHEBI:57783"/>
    </ligand>
</feature>
<dbReference type="PIRSF" id="PIRSF006205">
    <property type="entry name" value="Dxp_reductismrs"/>
    <property type="match status" value="1"/>
</dbReference>
<dbReference type="AlphaFoldDB" id="A0AAE9VNI7"/>
<evidence type="ECO:0000256" key="6">
    <source>
        <dbReference type="ARBA" id="ARBA00023211"/>
    </source>
</evidence>
<reference evidence="13 14" key="1">
    <citation type="submission" date="2022-12" db="EMBL/GenBank/DDBJ databases">
        <title>Coexistence and Characterization of a Novel Tigecycline Resistance gene tet(X) variant and blaNDM-1 in a Pseudomonas caeni Isolate of Chicken Origin.</title>
        <authorList>
            <person name="Lu X."/>
            <person name="Zhang L."/>
            <person name="Li R."/>
            <person name="Wang Z."/>
        </authorList>
    </citation>
    <scope>NUCLEOTIDE SEQUENCE [LARGE SCALE GENOMIC DNA]</scope>
    <source>
        <strain evidence="13 14">CE14</strain>
    </source>
</reference>
<dbReference type="GO" id="GO:0030145">
    <property type="term" value="F:manganese ion binding"/>
    <property type="evidence" value="ECO:0007669"/>
    <property type="project" value="TreeGrafter"/>
</dbReference>
<comment type="similarity">
    <text evidence="2 9">Belongs to the DXR family.</text>
</comment>
<evidence type="ECO:0000256" key="7">
    <source>
        <dbReference type="ARBA" id="ARBA00023229"/>
    </source>
</evidence>
<accession>A0AAE9VNI7</accession>
<feature type="binding site" evidence="9">
    <location>
        <position position="17"/>
    </location>
    <ligand>
        <name>NADPH</name>
        <dbReference type="ChEBI" id="CHEBI:57783"/>
    </ligand>
</feature>
<sequence>MNQDTQHVQQITVLGATGSIGTSTLDVISQHPERYQVFALTAHSRIAELQALCLRHRPRFAVVADAAQGQRLQSDLRSAGVKTEVLSGAQGLCAVAAHPEVDAVMAAIVGAAGLESAMAAVTAGKKILLANKEALVMSGALFMRAVHEHGAQLLPIDSEHNAIFQCLPCNYAEGLAPLGVRRILLTASGGPFRNSSYAELEKVTPAQACAHPNWSMGQKISVDSATMMNKGLELIEACWLFAARPEQIEVVIHPQSVIHSLVDYVDGSMLAQLGNPDMRTPIAHAMAWPERIASGVAPLDLCALARMDFIAPDLQRFACLRLAIEAAQAGGATPIVLNAANEVAVAAFLQERIGFTQIPQLIEDVLNSAVVSQAQNLPEVFAVDQLARQHANVWLNKQSVNVGVGS</sequence>
<keyword evidence="3 9" id="KW-0479">Metal-binding</keyword>
<evidence type="ECO:0000313" key="14">
    <source>
        <dbReference type="Proteomes" id="UP001212189"/>
    </source>
</evidence>
<comment type="function">
    <text evidence="9">Catalyzes the NADPH-dependent rearrangement and reduction of 1-deoxy-D-xylulose-5-phosphate (DXP) to 2-C-methyl-D-erythritol 4-phosphate (MEP).</text>
</comment>
<keyword evidence="14" id="KW-1185">Reference proteome</keyword>
<evidence type="ECO:0000256" key="2">
    <source>
        <dbReference type="ARBA" id="ARBA00006825"/>
    </source>
</evidence>
<feature type="binding site" evidence="9">
    <location>
        <position position="158"/>
    </location>
    <ligand>
        <name>1-deoxy-D-xylulose 5-phosphate</name>
        <dbReference type="ChEBI" id="CHEBI:57792"/>
    </ligand>
</feature>
<feature type="domain" description="DXP reductoisomerase C-terminal" evidence="12">
    <location>
        <begin position="273"/>
        <end position="389"/>
    </location>
</feature>
<dbReference type="EC" id="1.1.1.267" evidence="9"/>
<dbReference type="Pfam" id="PF08436">
    <property type="entry name" value="DXP_redisom_C"/>
    <property type="match status" value="1"/>
</dbReference>
<dbReference type="Gene3D" id="3.40.50.720">
    <property type="entry name" value="NAD(P)-binding Rossmann-like Domain"/>
    <property type="match status" value="1"/>
</dbReference>
<gene>
    <name evidence="13" type="primary">ispC</name>
    <name evidence="9" type="synonym">dxr</name>
    <name evidence="13" type="ORF">O6P33_11555</name>
</gene>
<evidence type="ECO:0000256" key="5">
    <source>
        <dbReference type="ARBA" id="ARBA00023002"/>
    </source>
</evidence>
<dbReference type="Gene3D" id="1.10.1740.10">
    <property type="match status" value="1"/>
</dbReference>
<feature type="binding site" evidence="9">
    <location>
        <position position="131"/>
    </location>
    <ligand>
        <name>NADPH</name>
        <dbReference type="ChEBI" id="CHEBI:57783"/>
    </ligand>
</feature>
<keyword evidence="5 9" id="KW-0560">Oxidoreductase</keyword>
<keyword evidence="7 9" id="KW-0414">Isoprene biosynthesis</keyword>
<evidence type="ECO:0000259" key="10">
    <source>
        <dbReference type="Pfam" id="PF02670"/>
    </source>
</evidence>
<dbReference type="NCBIfam" id="TIGR00243">
    <property type="entry name" value="Dxr"/>
    <property type="match status" value="1"/>
</dbReference>
<dbReference type="SUPFAM" id="SSF55347">
    <property type="entry name" value="Glyceraldehyde-3-phosphate dehydrogenase-like, C-terminal domain"/>
    <property type="match status" value="1"/>
</dbReference>
<evidence type="ECO:0000313" key="13">
    <source>
        <dbReference type="EMBL" id="WBE24982.1"/>
    </source>
</evidence>
<evidence type="ECO:0000256" key="9">
    <source>
        <dbReference type="HAMAP-Rule" id="MF_00183"/>
    </source>
</evidence>
<dbReference type="GO" id="GO:0030604">
    <property type="term" value="F:1-deoxy-D-xylulose-5-phosphate reductoisomerase activity"/>
    <property type="evidence" value="ECO:0007669"/>
    <property type="project" value="UniProtKB-UniRule"/>
</dbReference>
<dbReference type="InterPro" id="IPR026877">
    <property type="entry name" value="DXPR_C"/>
</dbReference>
<feature type="binding site" evidence="9">
    <location>
        <position position="159"/>
    </location>
    <ligand>
        <name>Mn(2+)</name>
        <dbReference type="ChEBI" id="CHEBI:29035"/>
    </ligand>
</feature>
<dbReference type="InterPro" id="IPR003821">
    <property type="entry name" value="DXP_reductoisomerase"/>
</dbReference>
<evidence type="ECO:0000259" key="12">
    <source>
        <dbReference type="Pfam" id="PF13288"/>
    </source>
</evidence>
<feature type="binding site" evidence="9">
    <location>
        <position position="19"/>
    </location>
    <ligand>
        <name>NADPH</name>
        <dbReference type="ChEBI" id="CHEBI:57783"/>
    </ligand>
</feature>
<dbReference type="FunFam" id="3.40.50.720:FF:000045">
    <property type="entry name" value="1-deoxy-D-xylulose 5-phosphate reductoisomerase"/>
    <property type="match status" value="1"/>
</dbReference>
<keyword evidence="4 9" id="KW-0521">NADP</keyword>
<comment type="caution">
    <text evidence="9">Lacks conserved residue(s) required for the propagation of feature annotation.</text>
</comment>
<comment type="cofactor">
    <cofactor evidence="9">
        <name>Mg(2+)</name>
        <dbReference type="ChEBI" id="CHEBI:18420"/>
    </cofactor>
    <cofactor evidence="9">
        <name>Mn(2+)</name>
        <dbReference type="ChEBI" id="CHEBI:29035"/>
    </cofactor>
</comment>
<feature type="binding site" evidence="9">
    <location>
        <position position="18"/>
    </location>
    <ligand>
        <name>NADPH</name>
        <dbReference type="ChEBI" id="CHEBI:57783"/>
    </ligand>
</feature>
<feature type="binding site" evidence="9">
    <location>
        <position position="211"/>
    </location>
    <ligand>
        <name>1-deoxy-D-xylulose 5-phosphate</name>
        <dbReference type="ChEBI" id="CHEBI:57792"/>
    </ligand>
</feature>
<keyword evidence="9" id="KW-0460">Magnesium</keyword>
<dbReference type="PANTHER" id="PTHR30525:SF0">
    <property type="entry name" value="1-DEOXY-D-XYLULOSE 5-PHOSPHATE REDUCTOISOMERASE, CHLOROPLASTIC"/>
    <property type="match status" value="1"/>
</dbReference>
<feature type="binding site" evidence="9">
    <location>
        <position position="230"/>
    </location>
    <ligand>
        <name>1-deoxy-D-xylulose 5-phosphate</name>
        <dbReference type="ChEBI" id="CHEBI:57792"/>
    </ligand>
</feature>
<feature type="binding site" evidence="9">
    <location>
        <position position="159"/>
    </location>
    <ligand>
        <name>1-deoxy-D-xylulose 5-phosphate</name>
        <dbReference type="ChEBI" id="CHEBI:57792"/>
    </ligand>
</feature>
<feature type="binding site" evidence="9">
    <location>
        <position position="132"/>
    </location>
    <ligand>
        <name>1-deoxy-D-xylulose 5-phosphate</name>
        <dbReference type="ChEBI" id="CHEBI:57792"/>
    </ligand>
</feature>
<dbReference type="InterPro" id="IPR013644">
    <property type="entry name" value="DXP_reductoisomerase_C"/>
</dbReference>
<proteinExistence type="inferred from homology"/>
<comment type="catalytic activity">
    <reaction evidence="8">
        <text>2-C-methyl-D-erythritol 4-phosphate + NADP(+) = 1-deoxy-D-xylulose 5-phosphate + NADPH + H(+)</text>
        <dbReference type="Rhea" id="RHEA:13717"/>
        <dbReference type="ChEBI" id="CHEBI:15378"/>
        <dbReference type="ChEBI" id="CHEBI:57783"/>
        <dbReference type="ChEBI" id="CHEBI:57792"/>
        <dbReference type="ChEBI" id="CHEBI:58262"/>
        <dbReference type="ChEBI" id="CHEBI:58349"/>
        <dbReference type="EC" id="1.1.1.267"/>
    </reaction>
    <physiologicalReaction direction="right-to-left" evidence="8">
        <dbReference type="Rhea" id="RHEA:13719"/>
    </physiologicalReaction>
</comment>
<dbReference type="EMBL" id="CP114976">
    <property type="protein sequence ID" value="WBE24982.1"/>
    <property type="molecule type" value="Genomic_DNA"/>
</dbReference>